<dbReference type="Pfam" id="PF06568">
    <property type="entry name" value="YjiS-like"/>
    <property type="match status" value="1"/>
</dbReference>
<sequence>MAAYENTRVLAGSQAFGSLSNFAHSITSAFATWNDKRTTRNSLSKLSDRELEDIGLSRSVIEDVVSRHTL</sequence>
<dbReference type="EMBL" id="JBHMEA010000007">
    <property type="protein sequence ID" value="MFB9230573.1"/>
    <property type="molecule type" value="Genomic_DNA"/>
</dbReference>
<name>A0ABV5JCU6_9RHOB</name>
<accession>A0ABV5JCU6</accession>
<evidence type="ECO:0000313" key="3">
    <source>
        <dbReference type="Proteomes" id="UP001589683"/>
    </source>
</evidence>
<dbReference type="RefSeq" id="WP_213887536.1">
    <property type="nucleotide sequence ID" value="NZ_JAGFNU010000001.1"/>
</dbReference>
<dbReference type="Proteomes" id="UP001589683">
    <property type="component" value="Unassembled WGS sequence"/>
</dbReference>
<proteinExistence type="predicted"/>
<evidence type="ECO:0000259" key="1">
    <source>
        <dbReference type="Pfam" id="PF06568"/>
    </source>
</evidence>
<feature type="domain" description="YjiS-like" evidence="1">
    <location>
        <begin position="28"/>
        <end position="59"/>
    </location>
</feature>
<keyword evidence="3" id="KW-1185">Reference proteome</keyword>
<dbReference type="InterPro" id="IPR009506">
    <property type="entry name" value="YjiS-like"/>
</dbReference>
<comment type="caution">
    <text evidence="2">The sequence shown here is derived from an EMBL/GenBank/DDBJ whole genome shotgun (WGS) entry which is preliminary data.</text>
</comment>
<gene>
    <name evidence="2" type="ORF">ACFFUT_02085</name>
</gene>
<protein>
    <submittedName>
        <fullName evidence="2">DUF1127 domain-containing protein</fullName>
    </submittedName>
</protein>
<evidence type="ECO:0000313" key="2">
    <source>
        <dbReference type="EMBL" id="MFB9230573.1"/>
    </source>
</evidence>
<reference evidence="2 3" key="1">
    <citation type="submission" date="2024-09" db="EMBL/GenBank/DDBJ databases">
        <authorList>
            <person name="Sun Q."/>
            <person name="Mori K."/>
        </authorList>
    </citation>
    <scope>NUCLEOTIDE SEQUENCE [LARGE SCALE GENOMIC DNA]</scope>
    <source>
        <strain evidence="2 3">CECT 8726</strain>
    </source>
</reference>
<organism evidence="2 3">
    <name type="scientific">Pseudohalocynthiibacter aestuariivivens</name>
    <dbReference type="NCBI Taxonomy" id="1591409"/>
    <lineage>
        <taxon>Bacteria</taxon>
        <taxon>Pseudomonadati</taxon>
        <taxon>Pseudomonadota</taxon>
        <taxon>Alphaproteobacteria</taxon>
        <taxon>Rhodobacterales</taxon>
        <taxon>Paracoccaceae</taxon>
        <taxon>Pseudohalocynthiibacter</taxon>
    </lineage>
</organism>